<keyword evidence="2" id="KW-1185">Reference proteome</keyword>
<evidence type="ECO:0000313" key="1">
    <source>
        <dbReference type="EMBL" id="OPX44615.1"/>
    </source>
</evidence>
<protein>
    <submittedName>
        <fullName evidence="1">Uncharacterized protein</fullName>
    </submittedName>
</protein>
<dbReference type="AlphaFoldDB" id="A0A1V4SMB0"/>
<name>A0A1V4SMB0_RUMHU</name>
<dbReference type="EMBL" id="MZGX01000008">
    <property type="protein sequence ID" value="OPX44615.1"/>
    <property type="molecule type" value="Genomic_DNA"/>
</dbReference>
<gene>
    <name evidence="1" type="ORF">CLHUN_16090</name>
</gene>
<sequence>MTGTNMTGGAVQAAPVVCVGKGREIIASFEPTGLQVLTPP</sequence>
<comment type="caution">
    <text evidence="1">The sequence shown here is derived from an EMBL/GenBank/DDBJ whole genome shotgun (WGS) entry which is preliminary data.</text>
</comment>
<evidence type="ECO:0000313" key="2">
    <source>
        <dbReference type="Proteomes" id="UP000191554"/>
    </source>
</evidence>
<organism evidence="1 2">
    <name type="scientific">Ruminiclostridium hungatei</name>
    <name type="common">Clostridium hungatei</name>
    <dbReference type="NCBI Taxonomy" id="48256"/>
    <lineage>
        <taxon>Bacteria</taxon>
        <taxon>Bacillati</taxon>
        <taxon>Bacillota</taxon>
        <taxon>Clostridia</taxon>
        <taxon>Eubacteriales</taxon>
        <taxon>Oscillospiraceae</taxon>
        <taxon>Ruminiclostridium</taxon>
    </lineage>
</organism>
<reference evidence="1 2" key="1">
    <citation type="submission" date="2017-03" db="EMBL/GenBank/DDBJ databases">
        <title>Genome sequence of Clostridium hungatei DSM 14427.</title>
        <authorList>
            <person name="Poehlein A."/>
            <person name="Daniel R."/>
        </authorList>
    </citation>
    <scope>NUCLEOTIDE SEQUENCE [LARGE SCALE GENOMIC DNA]</scope>
    <source>
        <strain evidence="1 2">DSM 14427</strain>
    </source>
</reference>
<dbReference type="Proteomes" id="UP000191554">
    <property type="component" value="Unassembled WGS sequence"/>
</dbReference>
<accession>A0A1V4SMB0</accession>
<proteinExistence type="predicted"/>